<evidence type="ECO:0000259" key="5">
    <source>
        <dbReference type="PROSITE" id="PS51352"/>
    </source>
</evidence>
<evidence type="ECO:0000256" key="2">
    <source>
        <dbReference type="ARBA" id="ARBA00022748"/>
    </source>
</evidence>
<dbReference type="InterPro" id="IPR013766">
    <property type="entry name" value="Thioredoxin_domain"/>
</dbReference>
<dbReference type="PROSITE" id="PS51352">
    <property type="entry name" value="THIOREDOXIN_2"/>
    <property type="match status" value="1"/>
</dbReference>
<organism evidence="6 7">
    <name type="scientific">Chitinophaga cymbidii</name>
    <dbReference type="NCBI Taxonomy" id="1096750"/>
    <lineage>
        <taxon>Bacteria</taxon>
        <taxon>Pseudomonadati</taxon>
        <taxon>Bacteroidota</taxon>
        <taxon>Chitinophagia</taxon>
        <taxon>Chitinophagales</taxon>
        <taxon>Chitinophagaceae</taxon>
        <taxon>Chitinophaga</taxon>
    </lineage>
</organism>
<dbReference type="EMBL" id="BKAU01000004">
    <property type="protein sequence ID" value="GEP97074.1"/>
    <property type="molecule type" value="Genomic_DNA"/>
</dbReference>
<gene>
    <name evidence="6" type="ORF">CCY01nite_33340</name>
</gene>
<accession>A0A512RMY6</accession>
<keyword evidence="3" id="KW-1015">Disulfide bond</keyword>
<keyword evidence="2" id="KW-0201">Cytochrome c-type biogenesis</keyword>
<dbReference type="Gene3D" id="3.40.30.10">
    <property type="entry name" value="Glutaredoxin"/>
    <property type="match status" value="1"/>
</dbReference>
<sequence>MLLQAQQPTITFRVKNGEGKLVRVMRPLDGKYFVAFPPEDTLNASGALVLPNKEKVPGVFGFTYKKMYRLYVRPGKQYIITIDESNKTAPVTFEGPDAEGQQALLNLSFDFYQSAAMRHYRKDTVFASSSRQILKEMDSCLQPFNDLHAKHKIDAAFYAYAQSLVKNYYASVLGATLILPLRAMEFNKDSARYDAALVPEMDATWRQVLAVADPADPASMIADTYVDYNNLYTMWYLDYFLPRTKGPVVQLEREAYDEKLYATLRDNFREEPLREYLMATKLQYLLLENRFESYIPAWYDDFVGQYPNSPYIPLLKDGAEYVKTYFKKIKTDFAEGQQFVENYAAVETMDELAAKFKGKTVYIDLWATWCGPCKAEFAFNEGLKKFLKKKGIASLYISIDRDQADQHWKDMIKFYNLEGYHVRASKKLSEDIRKVFGKNGSLYIPRYAVLKDGKLVLPEAKAPSEQDALYRQLEAYL</sequence>
<dbReference type="Proteomes" id="UP000321436">
    <property type="component" value="Unassembled WGS sequence"/>
</dbReference>
<dbReference type="PANTHER" id="PTHR42852:SF6">
    <property type="entry name" value="THIOL:DISULFIDE INTERCHANGE PROTEIN DSBE"/>
    <property type="match status" value="1"/>
</dbReference>
<evidence type="ECO:0000256" key="1">
    <source>
        <dbReference type="ARBA" id="ARBA00004196"/>
    </source>
</evidence>
<evidence type="ECO:0000256" key="3">
    <source>
        <dbReference type="ARBA" id="ARBA00023157"/>
    </source>
</evidence>
<evidence type="ECO:0000313" key="7">
    <source>
        <dbReference type="Proteomes" id="UP000321436"/>
    </source>
</evidence>
<dbReference type="GO" id="GO:0016491">
    <property type="term" value="F:oxidoreductase activity"/>
    <property type="evidence" value="ECO:0007669"/>
    <property type="project" value="InterPro"/>
</dbReference>
<dbReference type="Pfam" id="PF08534">
    <property type="entry name" value="Redoxin"/>
    <property type="match status" value="1"/>
</dbReference>
<feature type="domain" description="Thioredoxin" evidence="5">
    <location>
        <begin position="313"/>
        <end position="477"/>
    </location>
</feature>
<dbReference type="GO" id="GO:0017004">
    <property type="term" value="P:cytochrome complex assembly"/>
    <property type="evidence" value="ECO:0007669"/>
    <property type="project" value="UniProtKB-KW"/>
</dbReference>
<protein>
    <recommendedName>
        <fullName evidence="5">Thioredoxin domain-containing protein</fullName>
    </recommendedName>
</protein>
<dbReference type="InterPro" id="IPR050553">
    <property type="entry name" value="Thioredoxin_ResA/DsbE_sf"/>
</dbReference>
<dbReference type="InterPro" id="IPR036249">
    <property type="entry name" value="Thioredoxin-like_sf"/>
</dbReference>
<comment type="subcellular location">
    <subcellularLocation>
        <location evidence="1">Cell envelope</location>
    </subcellularLocation>
</comment>
<dbReference type="InterPro" id="IPR013740">
    <property type="entry name" value="Redoxin"/>
</dbReference>
<proteinExistence type="predicted"/>
<evidence type="ECO:0000313" key="6">
    <source>
        <dbReference type="EMBL" id="GEP97074.1"/>
    </source>
</evidence>
<keyword evidence="7" id="KW-1185">Reference proteome</keyword>
<reference evidence="6 7" key="1">
    <citation type="submission" date="2019-07" db="EMBL/GenBank/DDBJ databases">
        <title>Whole genome shotgun sequence of Chitinophaga cymbidii NBRC 109752.</title>
        <authorList>
            <person name="Hosoyama A."/>
            <person name="Uohara A."/>
            <person name="Ohji S."/>
            <person name="Ichikawa N."/>
        </authorList>
    </citation>
    <scope>NUCLEOTIDE SEQUENCE [LARGE SCALE GENOMIC DNA]</scope>
    <source>
        <strain evidence="6 7">NBRC 109752</strain>
    </source>
</reference>
<dbReference type="GO" id="GO:0030313">
    <property type="term" value="C:cell envelope"/>
    <property type="evidence" value="ECO:0007669"/>
    <property type="project" value="UniProtKB-SubCell"/>
</dbReference>
<dbReference type="SUPFAM" id="SSF52833">
    <property type="entry name" value="Thioredoxin-like"/>
    <property type="match status" value="1"/>
</dbReference>
<dbReference type="PANTHER" id="PTHR42852">
    <property type="entry name" value="THIOL:DISULFIDE INTERCHANGE PROTEIN DSBE"/>
    <property type="match status" value="1"/>
</dbReference>
<evidence type="ECO:0000256" key="4">
    <source>
        <dbReference type="ARBA" id="ARBA00023284"/>
    </source>
</evidence>
<dbReference type="AlphaFoldDB" id="A0A512RMY6"/>
<keyword evidence="4" id="KW-0676">Redox-active center</keyword>
<name>A0A512RMY6_9BACT</name>
<comment type="caution">
    <text evidence="6">The sequence shown here is derived from an EMBL/GenBank/DDBJ whole genome shotgun (WGS) entry which is preliminary data.</text>
</comment>